<dbReference type="PANTHER" id="PTHR10290:SF1">
    <property type="entry name" value="DNA TOPOISOMERASE I, MITOCHONDRIAL"/>
    <property type="match status" value="1"/>
</dbReference>
<dbReference type="GO" id="GO:0003677">
    <property type="term" value="F:DNA binding"/>
    <property type="evidence" value="ECO:0007669"/>
    <property type="project" value="InterPro"/>
</dbReference>
<organism evidence="3 4">
    <name type="scientific">Pan paniscus</name>
    <name type="common">Pygmy chimpanzee</name>
    <name type="synonym">Bonobo</name>
    <dbReference type="NCBI Taxonomy" id="9597"/>
    <lineage>
        <taxon>Eukaryota</taxon>
        <taxon>Metazoa</taxon>
        <taxon>Chordata</taxon>
        <taxon>Craniata</taxon>
        <taxon>Vertebrata</taxon>
        <taxon>Euteleostomi</taxon>
        <taxon>Mammalia</taxon>
        <taxon>Eutheria</taxon>
        <taxon>Euarchontoglires</taxon>
        <taxon>Primates</taxon>
        <taxon>Haplorrhini</taxon>
        <taxon>Catarrhini</taxon>
        <taxon>Hominidae</taxon>
        <taxon>Pan</taxon>
    </lineage>
</organism>
<reference evidence="3" key="3">
    <citation type="submission" date="2025-09" db="UniProtKB">
        <authorList>
            <consortium name="Ensembl"/>
        </authorList>
    </citation>
    <scope>IDENTIFICATION</scope>
</reference>
<accession>A0A2R9B0T0</accession>
<proteinExistence type="predicted"/>
<dbReference type="InterPro" id="IPR013034">
    <property type="entry name" value="DNA_topo_DNA_db_N_dom1"/>
</dbReference>
<evidence type="ECO:0000313" key="3">
    <source>
        <dbReference type="Ensembl" id="ENSPPAP00000022723.1"/>
    </source>
</evidence>
<dbReference type="SUPFAM" id="SSF56741">
    <property type="entry name" value="Eukaryotic DNA topoisomerase I, N-terminal DNA-binding fragment"/>
    <property type="match status" value="1"/>
</dbReference>
<dbReference type="Bgee" id="ENSPPAG00000034530">
    <property type="expression patterns" value="Expressed in testis and 6 other cell types or tissues"/>
</dbReference>
<reference evidence="3 4" key="1">
    <citation type="journal article" date="2012" name="Nature">
        <title>The bonobo genome compared with the chimpanzee and human genomes.</title>
        <authorList>
            <person name="Prufer K."/>
            <person name="Munch K."/>
            <person name="Hellmann I."/>
            <person name="Akagi K."/>
            <person name="Miller J.R."/>
            <person name="Walenz B."/>
            <person name="Koren S."/>
            <person name="Sutton G."/>
            <person name="Kodira C."/>
            <person name="Winer R."/>
            <person name="Knight J.R."/>
            <person name="Mullikin J.C."/>
            <person name="Meader S.J."/>
            <person name="Ponting C.P."/>
            <person name="Lunter G."/>
            <person name="Higashino S."/>
            <person name="Hobolth A."/>
            <person name="Dutheil J."/>
            <person name="Karakoc E."/>
            <person name="Alkan C."/>
            <person name="Sajjadian S."/>
            <person name="Catacchio C.R."/>
            <person name="Ventura M."/>
            <person name="Marques-Bonet T."/>
            <person name="Eichler E.E."/>
            <person name="Andre C."/>
            <person name="Atencia R."/>
            <person name="Mugisha L."/>
            <person name="Junhold J."/>
            <person name="Patterson N."/>
            <person name="Siebauer M."/>
            <person name="Good J.M."/>
            <person name="Fischer A."/>
            <person name="Ptak S.E."/>
            <person name="Lachmann M."/>
            <person name="Symer D.E."/>
            <person name="Mailund T."/>
            <person name="Schierup M.H."/>
            <person name="Andres A.M."/>
            <person name="Kelso J."/>
            <person name="Paabo S."/>
        </authorList>
    </citation>
    <scope>NUCLEOTIDE SEQUENCE [LARGE SCALE GENOMIC DNA]</scope>
</reference>
<sequence>ERVLRKDLLVRAALTLLGEVPRRPASRGVPGSRRTQKGSGARWEKEKHEDGVKWRQLEHKGPYFAPPYEPLPDGVRFFYEGKPVRLSVAAEEVATFYGRMLGHEYTTKEVFRKNFFNDWRKEMAVEEREVIKSLDKCDFTEIHRYFVDKAAARKVLSREEKQMVTKKK</sequence>
<dbReference type="EMBL" id="AJFE02066537">
    <property type="status" value="NOT_ANNOTATED_CDS"/>
    <property type="molecule type" value="Genomic_DNA"/>
</dbReference>
<evidence type="ECO:0000313" key="4">
    <source>
        <dbReference type="Proteomes" id="UP000240080"/>
    </source>
</evidence>
<dbReference type="InterPro" id="IPR051062">
    <property type="entry name" value="Topoisomerase_IB"/>
</dbReference>
<dbReference type="FunFam" id="1.10.10.41:FF:000003">
    <property type="entry name" value="DNA topoisomerase I, mitochondrial"/>
    <property type="match status" value="1"/>
</dbReference>
<feature type="region of interest" description="Disordered" evidence="1">
    <location>
        <begin position="23"/>
        <end position="49"/>
    </location>
</feature>
<dbReference type="GO" id="GO:0042645">
    <property type="term" value="C:mitochondrial nucleoid"/>
    <property type="evidence" value="ECO:0007669"/>
    <property type="project" value="TreeGrafter"/>
</dbReference>
<dbReference type="Pfam" id="PF02919">
    <property type="entry name" value="Topoisom_I_N"/>
    <property type="match status" value="1"/>
</dbReference>
<dbReference type="GeneTree" id="ENSGT00940000162943"/>
<dbReference type="GO" id="GO:0006260">
    <property type="term" value="P:DNA replication"/>
    <property type="evidence" value="ECO:0007669"/>
    <property type="project" value="TreeGrafter"/>
</dbReference>
<dbReference type="Proteomes" id="UP000240080">
    <property type="component" value="Chromosome 8"/>
</dbReference>
<dbReference type="EMBL" id="AJFE02066539">
    <property type="status" value="NOT_ANNOTATED_CDS"/>
    <property type="molecule type" value="Genomic_DNA"/>
</dbReference>
<dbReference type="InterPro" id="IPR008336">
    <property type="entry name" value="TopoI_DNA-bd_euk"/>
</dbReference>
<dbReference type="AlphaFoldDB" id="A0A2R9B0T0"/>
<dbReference type="EMBL" id="AJFE02066538">
    <property type="status" value="NOT_ANNOTATED_CDS"/>
    <property type="molecule type" value="Genomic_DNA"/>
</dbReference>
<dbReference type="EMBL" id="AJFE02066535">
    <property type="status" value="NOT_ANNOTATED_CDS"/>
    <property type="molecule type" value="Genomic_DNA"/>
</dbReference>
<feature type="domain" description="DNA topoisomerase I DNA binding eukaryotic-type" evidence="2">
    <location>
        <begin position="52"/>
        <end position="167"/>
    </location>
</feature>
<dbReference type="GO" id="GO:0006265">
    <property type="term" value="P:DNA topological change"/>
    <property type="evidence" value="ECO:0007669"/>
    <property type="project" value="InterPro"/>
</dbReference>
<dbReference type="EMBL" id="AJFE02066536">
    <property type="status" value="NOT_ANNOTATED_CDS"/>
    <property type="molecule type" value="Genomic_DNA"/>
</dbReference>
<name>A0A2R9B0T0_PANPA</name>
<dbReference type="EMBL" id="AJFE02066540">
    <property type="status" value="NOT_ANNOTATED_CDS"/>
    <property type="molecule type" value="Genomic_DNA"/>
</dbReference>
<dbReference type="InterPro" id="IPR036202">
    <property type="entry name" value="TopoI_DNA-bd_euk_N_sf"/>
</dbReference>
<dbReference type="GO" id="GO:0003917">
    <property type="term" value="F:DNA topoisomerase type I (single strand cut, ATP-independent) activity"/>
    <property type="evidence" value="ECO:0007669"/>
    <property type="project" value="InterPro"/>
</dbReference>
<dbReference type="GO" id="GO:0005694">
    <property type="term" value="C:chromosome"/>
    <property type="evidence" value="ECO:0007669"/>
    <property type="project" value="InterPro"/>
</dbReference>
<reference evidence="3" key="2">
    <citation type="submission" date="2025-08" db="UniProtKB">
        <authorList>
            <consortium name="Ensembl"/>
        </authorList>
    </citation>
    <scope>IDENTIFICATION</scope>
</reference>
<dbReference type="Gene3D" id="1.10.10.41">
    <property type="entry name" value="Yeast DNA topoisomerase - domain 1"/>
    <property type="match status" value="1"/>
</dbReference>
<protein>
    <recommendedName>
        <fullName evidence="2">DNA topoisomerase I DNA binding eukaryotic-type domain-containing protein</fullName>
    </recommendedName>
</protein>
<evidence type="ECO:0000259" key="2">
    <source>
        <dbReference type="Pfam" id="PF02919"/>
    </source>
</evidence>
<dbReference type="Ensembl" id="ENSPPAT00000045536.1">
    <property type="protein sequence ID" value="ENSPPAP00000022723.1"/>
    <property type="gene ID" value="ENSPPAG00000034530.1"/>
</dbReference>
<evidence type="ECO:0000256" key="1">
    <source>
        <dbReference type="SAM" id="MobiDB-lite"/>
    </source>
</evidence>
<keyword evidence="4" id="KW-1185">Reference proteome</keyword>
<dbReference type="PANTHER" id="PTHR10290">
    <property type="entry name" value="DNA TOPOISOMERASE I"/>
    <property type="match status" value="1"/>
</dbReference>